<dbReference type="EMBL" id="LT670846">
    <property type="protein sequence ID" value="SHK54169.1"/>
    <property type="molecule type" value="Genomic_DNA"/>
</dbReference>
<evidence type="ECO:0000313" key="2">
    <source>
        <dbReference type="Proteomes" id="UP000189810"/>
    </source>
</evidence>
<sequence length="167" mass="19667">MILALMMWGTERGEEFYPTKMLWLLERPHPHWVETNKDNFKLDFKESGFRQFVNLSSKNLITDAILMFGLEFTRNREELIETLNPVRLTVKVKPGSFLGMSHHFMGAPFEVEQDEILREFLGSARRKLEETGFLLHIVVVSFNPYIEDVMLENLNRLQNTSYKFYGS</sequence>
<reference evidence="1 2" key="1">
    <citation type="submission" date="2016-11" db="EMBL/GenBank/DDBJ databases">
        <authorList>
            <person name="Jaros S."/>
            <person name="Januszkiewicz K."/>
            <person name="Wedrychowicz H."/>
        </authorList>
    </citation>
    <scope>NUCLEOTIDE SEQUENCE [LARGE SCALE GENOMIC DNA]</scope>
    <source>
        <strain evidence="1 2">DSM 19557</strain>
    </source>
</reference>
<gene>
    <name evidence="1" type="ORF">SAMN05444391_1378</name>
</gene>
<name>A0A1M6TBB5_9AQUI</name>
<dbReference type="AlphaFoldDB" id="A0A1M6TBB5"/>
<dbReference type="Proteomes" id="UP000189810">
    <property type="component" value="Chromosome I"/>
</dbReference>
<keyword evidence="2" id="KW-1185">Reference proteome</keyword>
<evidence type="ECO:0000313" key="1">
    <source>
        <dbReference type="EMBL" id="SHK54169.1"/>
    </source>
</evidence>
<dbReference type="RefSeq" id="WP_079654470.1">
    <property type="nucleotide sequence ID" value="NZ_LT670846.1"/>
</dbReference>
<accession>A0A1M6TBB5</accession>
<dbReference type="OrthoDB" id="13427at2"/>
<dbReference type="STRING" id="381751.SAMN05444391_1378"/>
<protein>
    <submittedName>
        <fullName evidence="1">Uncharacterized protein</fullName>
    </submittedName>
</protein>
<proteinExistence type="predicted"/>
<organism evidence="1 2">
    <name type="scientific">Thermocrinis minervae</name>
    <dbReference type="NCBI Taxonomy" id="381751"/>
    <lineage>
        <taxon>Bacteria</taxon>
        <taxon>Pseudomonadati</taxon>
        <taxon>Aquificota</taxon>
        <taxon>Aquificia</taxon>
        <taxon>Aquificales</taxon>
        <taxon>Aquificaceae</taxon>
        <taxon>Thermocrinis</taxon>
    </lineage>
</organism>